<accession>A0A6A4H4F4</accession>
<sequence>MLALDLNFDERCFRTSSSSGSSFLLFGHCYSLGSRYKWFLGLRIGKPLETLRSSPRSLLPSKPSLGYPSLSKAAADMLPRDRENGGEVIMVALDKEHTEQQPQQSKGLSYDMPKYRCSYAASRSFSLIPPSARAPPRTNKAKRHTYFGTTTGCGSICKKGMQITIRA</sequence>
<reference evidence="1" key="1">
    <citation type="journal article" date="2019" name="Environ. Microbiol.">
        <title>Fungal ecological strategies reflected in gene transcription - a case study of two litter decomposers.</title>
        <authorList>
            <person name="Barbi F."/>
            <person name="Kohler A."/>
            <person name="Barry K."/>
            <person name="Baskaran P."/>
            <person name="Daum C."/>
            <person name="Fauchery L."/>
            <person name="Ihrmark K."/>
            <person name="Kuo A."/>
            <person name="LaButti K."/>
            <person name="Lipzen A."/>
            <person name="Morin E."/>
            <person name="Grigoriev I.V."/>
            <person name="Henrissat B."/>
            <person name="Lindahl B."/>
            <person name="Martin F."/>
        </authorList>
    </citation>
    <scope>NUCLEOTIDE SEQUENCE</scope>
    <source>
        <strain evidence="1">JB14</strain>
    </source>
</reference>
<keyword evidence="2" id="KW-1185">Reference proteome</keyword>
<dbReference type="EMBL" id="ML769590">
    <property type="protein sequence ID" value="KAE9392656.1"/>
    <property type="molecule type" value="Genomic_DNA"/>
</dbReference>
<protein>
    <submittedName>
        <fullName evidence="1">Uncharacterized protein</fullName>
    </submittedName>
</protein>
<dbReference type="Proteomes" id="UP000799118">
    <property type="component" value="Unassembled WGS sequence"/>
</dbReference>
<evidence type="ECO:0000313" key="2">
    <source>
        <dbReference type="Proteomes" id="UP000799118"/>
    </source>
</evidence>
<dbReference type="AlphaFoldDB" id="A0A6A4H4F4"/>
<gene>
    <name evidence="1" type="ORF">BT96DRAFT_264044</name>
</gene>
<evidence type="ECO:0000313" key="1">
    <source>
        <dbReference type="EMBL" id="KAE9392656.1"/>
    </source>
</evidence>
<name>A0A6A4H4F4_9AGAR</name>
<proteinExistence type="predicted"/>
<organism evidence="1 2">
    <name type="scientific">Gymnopus androsaceus JB14</name>
    <dbReference type="NCBI Taxonomy" id="1447944"/>
    <lineage>
        <taxon>Eukaryota</taxon>
        <taxon>Fungi</taxon>
        <taxon>Dikarya</taxon>
        <taxon>Basidiomycota</taxon>
        <taxon>Agaricomycotina</taxon>
        <taxon>Agaricomycetes</taxon>
        <taxon>Agaricomycetidae</taxon>
        <taxon>Agaricales</taxon>
        <taxon>Marasmiineae</taxon>
        <taxon>Omphalotaceae</taxon>
        <taxon>Gymnopus</taxon>
    </lineage>
</organism>